<reference evidence="1 2" key="1">
    <citation type="journal article" date="2021" name="Commun. Biol.">
        <title>The genome of Shorea leprosula (Dipterocarpaceae) highlights the ecological relevance of drought in aseasonal tropical rainforests.</title>
        <authorList>
            <person name="Ng K.K.S."/>
            <person name="Kobayashi M.J."/>
            <person name="Fawcett J.A."/>
            <person name="Hatakeyama M."/>
            <person name="Paape T."/>
            <person name="Ng C.H."/>
            <person name="Ang C.C."/>
            <person name="Tnah L.H."/>
            <person name="Lee C.T."/>
            <person name="Nishiyama T."/>
            <person name="Sese J."/>
            <person name="O'Brien M.J."/>
            <person name="Copetti D."/>
            <person name="Mohd Noor M.I."/>
            <person name="Ong R.C."/>
            <person name="Putra M."/>
            <person name="Sireger I.Z."/>
            <person name="Indrioko S."/>
            <person name="Kosugi Y."/>
            <person name="Izuno A."/>
            <person name="Isagi Y."/>
            <person name="Lee S.L."/>
            <person name="Shimizu K.K."/>
        </authorList>
    </citation>
    <scope>NUCLEOTIDE SEQUENCE [LARGE SCALE GENOMIC DNA]</scope>
    <source>
        <strain evidence="1">214</strain>
    </source>
</reference>
<dbReference type="AlphaFoldDB" id="A0AAV5JRA0"/>
<evidence type="ECO:0000313" key="2">
    <source>
        <dbReference type="Proteomes" id="UP001054252"/>
    </source>
</evidence>
<gene>
    <name evidence="1" type="ORF">SLEP1_g25008</name>
</gene>
<name>A0AAV5JRA0_9ROSI</name>
<proteinExistence type="predicted"/>
<accession>A0AAV5JRA0</accession>
<organism evidence="1 2">
    <name type="scientific">Rubroshorea leprosula</name>
    <dbReference type="NCBI Taxonomy" id="152421"/>
    <lineage>
        <taxon>Eukaryota</taxon>
        <taxon>Viridiplantae</taxon>
        <taxon>Streptophyta</taxon>
        <taxon>Embryophyta</taxon>
        <taxon>Tracheophyta</taxon>
        <taxon>Spermatophyta</taxon>
        <taxon>Magnoliopsida</taxon>
        <taxon>eudicotyledons</taxon>
        <taxon>Gunneridae</taxon>
        <taxon>Pentapetalae</taxon>
        <taxon>rosids</taxon>
        <taxon>malvids</taxon>
        <taxon>Malvales</taxon>
        <taxon>Dipterocarpaceae</taxon>
        <taxon>Rubroshorea</taxon>
    </lineage>
</organism>
<protein>
    <submittedName>
        <fullName evidence="1">Uncharacterized protein</fullName>
    </submittedName>
</protein>
<comment type="caution">
    <text evidence="1">The sequence shown here is derived from an EMBL/GenBank/DDBJ whole genome shotgun (WGS) entry which is preliminary data.</text>
</comment>
<dbReference type="Proteomes" id="UP001054252">
    <property type="component" value="Unassembled WGS sequence"/>
</dbReference>
<keyword evidence="2" id="KW-1185">Reference proteome</keyword>
<sequence length="128" mass="14977">MPGCADQFGWVGEKVEQLKEGNKWLVVGICSWIKYERNEEEQMTYGMAEKKIWCPIERWEELKELEGYREDLKAGKGFALWLGEAKSMASSFNSRLAGLETSSRVREHTYERHQMFCKCGFKAPRWIS</sequence>
<evidence type="ECO:0000313" key="1">
    <source>
        <dbReference type="EMBL" id="GKV14087.1"/>
    </source>
</evidence>
<dbReference type="EMBL" id="BPVZ01000040">
    <property type="protein sequence ID" value="GKV14087.1"/>
    <property type="molecule type" value="Genomic_DNA"/>
</dbReference>